<sequence length="126" mass="13226">MRRGDGLLTGSAMVASSLDASLISSIRYNHRKGNRKIPPVFLQKRESAACGGCMASRGFLHGGAAIPRSDRCGGQADRQREQGAGDYCQLQIVADEDFSRVLGGLKQQGLIERTASGSCAGVTVAA</sequence>
<keyword evidence="2" id="KW-1185">Reference proteome</keyword>
<evidence type="ECO:0000313" key="1">
    <source>
        <dbReference type="EMBL" id="CCW18343.1"/>
    </source>
</evidence>
<name>N1MSF6_9SPHN</name>
<dbReference type="AlphaFoldDB" id="N1MSF6"/>
<comment type="caution">
    <text evidence="1">The sequence shown here is derived from an EMBL/GenBank/DDBJ whole genome shotgun (WGS) entry which is preliminary data.</text>
</comment>
<organism evidence="1 2">
    <name type="scientific">Sphingobium indicum BiD32</name>
    <dbReference type="NCBI Taxonomy" id="1301087"/>
    <lineage>
        <taxon>Bacteria</taxon>
        <taxon>Pseudomonadati</taxon>
        <taxon>Pseudomonadota</taxon>
        <taxon>Alphaproteobacteria</taxon>
        <taxon>Sphingomonadales</taxon>
        <taxon>Sphingomonadaceae</taxon>
        <taxon>Sphingobium</taxon>
    </lineage>
</organism>
<reference evidence="1 2" key="1">
    <citation type="submission" date="2013-03" db="EMBL/GenBank/DDBJ databases">
        <authorList>
            <person name="Le V."/>
        </authorList>
    </citation>
    <scope>NUCLEOTIDE SEQUENCE [LARGE SCALE GENOMIC DNA]</scope>
    <source>
        <strain evidence="1 2">BiD32</strain>
    </source>
</reference>
<proteinExistence type="predicted"/>
<dbReference type="EMBL" id="CAVK010000132">
    <property type="protein sequence ID" value="CCW18343.1"/>
    <property type="molecule type" value="Genomic_DNA"/>
</dbReference>
<reference evidence="2" key="2">
    <citation type="submission" date="2013-04" db="EMBL/GenBank/DDBJ databases">
        <title>Bisphenol A degrading Sphingobium sp. strain BiD32.</title>
        <authorList>
            <person name="Nielsen J.L."/>
            <person name="Zhou N.A."/>
            <person name="Kjeldal H."/>
        </authorList>
    </citation>
    <scope>NUCLEOTIDE SEQUENCE [LARGE SCALE GENOMIC DNA]</scope>
    <source>
        <strain evidence="2">BiD32</strain>
    </source>
</reference>
<evidence type="ECO:0000313" key="2">
    <source>
        <dbReference type="Proteomes" id="UP000013201"/>
    </source>
</evidence>
<protein>
    <submittedName>
        <fullName evidence="1">Uncharacterized protein</fullName>
    </submittedName>
</protein>
<dbReference type="Proteomes" id="UP000013201">
    <property type="component" value="Unassembled WGS sequence"/>
</dbReference>
<accession>N1MSF6</accession>
<gene>
    <name evidence="1" type="ORF">EBBID32_26940</name>
</gene>